<accession>A0A2U1T9N1</accession>
<dbReference type="InterPro" id="IPR029063">
    <property type="entry name" value="SAM-dependent_MTases_sf"/>
</dbReference>
<proteinExistence type="predicted"/>
<evidence type="ECO:0000313" key="2">
    <source>
        <dbReference type="EMBL" id="PWC02588.1"/>
    </source>
</evidence>
<dbReference type="Proteomes" id="UP000244989">
    <property type="component" value="Unassembled WGS sequence"/>
</dbReference>
<dbReference type="AlphaFoldDB" id="A0A2U1T9N1"/>
<dbReference type="SUPFAM" id="SSF53335">
    <property type="entry name" value="S-adenosyl-L-methionine-dependent methyltransferases"/>
    <property type="match status" value="1"/>
</dbReference>
<dbReference type="OrthoDB" id="8221452at2"/>
<name>A0A2U1T9N1_9CORY</name>
<sequence length="277" mass="30302">MARRTSYPTPEIGTYEISTGTAEILADDLRPGGFVLHVNGVPSSYIVPGEPGEMEFEYLQWMGRMIGEIVEYHVPAERLRVTHLGGAGCSLARFVAHHWPQARNSVVEVDAKLAELVREQFDIPRSPTVKIRVGEARAVTDSFHPHSRDVIVRDVFSGSTTPHSLTTVEFFASAHEALAPGGWYLANCGTHADFAEARAEMAGMREVFEHLAVIADPPMLKGRRYGNLVLIASDTPIEISPAMTRDLLGGAMPAHVKGDEWCDNRIAGAPPRHDEGV</sequence>
<dbReference type="PANTHER" id="PTHR43317:SF1">
    <property type="entry name" value="THERMOSPERMINE SYNTHASE ACAULIS5"/>
    <property type="match status" value="1"/>
</dbReference>
<reference evidence="3" key="1">
    <citation type="submission" date="2018-04" db="EMBL/GenBank/DDBJ databases">
        <authorList>
            <person name="Liu S."/>
            <person name="Wang Z."/>
            <person name="Li J."/>
        </authorList>
    </citation>
    <scope>NUCLEOTIDE SEQUENCE [LARGE SCALE GENOMIC DNA]</scope>
    <source>
        <strain evidence="3">2189</strain>
    </source>
</reference>
<keyword evidence="3" id="KW-1185">Reference proteome</keyword>
<evidence type="ECO:0000313" key="3">
    <source>
        <dbReference type="Proteomes" id="UP000244989"/>
    </source>
</evidence>
<dbReference type="RefSeq" id="WP_108431699.1">
    <property type="nucleotide sequence ID" value="NZ_CP026947.1"/>
</dbReference>
<dbReference type="CDD" id="cd02440">
    <property type="entry name" value="AdoMet_MTases"/>
    <property type="match status" value="1"/>
</dbReference>
<dbReference type="NCBIfam" id="NF037959">
    <property type="entry name" value="MFS_SpdSyn"/>
    <property type="match status" value="1"/>
</dbReference>
<evidence type="ECO:0000256" key="1">
    <source>
        <dbReference type="ARBA" id="ARBA00023115"/>
    </source>
</evidence>
<dbReference type="KEGG" id="cyz:C3B44_06720"/>
<protein>
    <submittedName>
        <fullName evidence="2">Spermidine synthase</fullName>
    </submittedName>
</protein>
<organism evidence="2 3">
    <name type="scientific">Corynebacterium yudongzhengii</name>
    <dbReference type="NCBI Taxonomy" id="2080740"/>
    <lineage>
        <taxon>Bacteria</taxon>
        <taxon>Bacillati</taxon>
        <taxon>Actinomycetota</taxon>
        <taxon>Actinomycetes</taxon>
        <taxon>Mycobacteriales</taxon>
        <taxon>Corynebacteriaceae</taxon>
        <taxon>Corynebacterium</taxon>
    </lineage>
</organism>
<dbReference type="GO" id="GO:0006596">
    <property type="term" value="P:polyamine biosynthetic process"/>
    <property type="evidence" value="ECO:0007669"/>
    <property type="project" value="UniProtKB-KW"/>
</dbReference>
<keyword evidence="1" id="KW-0620">Polyamine biosynthesis</keyword>
<dbReference type="PANTHER" id="PTHR43317">
    <property type="entry name" value="THERMOSPERMINE SYNTHASE ACAULIS5"/>
    <property type="match status" value="1"/>
</dbReference>
<dbReference type="Gene3D" id="3.40.50.150">
    <property type="entry name" value="Vaccinia Virus protein VP39"/>
    <property type="match status" value="1"/>
</dbReference>
<comment type="caution">
    <text evidence="2">The sequence shown here is derived from an EMBL/GenBank/DDBJ whole genome shotgun (WGS) entry which is preliminary data.</text>
</comment>
<gene>
    <name evidence="2" type="ORF">DF222_01190</name>
</gene>
<dbReference type="EMBL" id="QEEZ01000002">
    <property type="protein sequence ID" value="PWC02588.1"/>
    <property type="molecule type" value="Genomic_DNA"/>
</dbReference>